<dbReference type="InterPro" id="IPR002347">
    <property type="entry name" value="SDR_fam"/>
</dbReference>
<dbReference type="InterPro" id="IPR020904">
    <property type="entry name" value="Sc_DH/Rdtase_CS"/>
</dbReference>
<keyword evidence="4" id="KW-1185">Reference proteome</keyword>
<dbReference type="PROSITE" id="PS00061">
    <property type="entry name" value="ADH_SHORT"/>
    <property type="match status" value="1"/>
</dbReference>
<keyword evidence="2 3" id="KW-0560">Oxidoreductase</keyword>
<organism evidence="3 4">
    <name type="scientific">Paucilactobacillus nenjiangensis</name>
    <dbReference type="NCBI Taxonomy" id="1296540"/>
    <lineage>
        <taxon>Bacteria</taxon>
        <taxon>Bacillati</taxon>
        <taxon>Bacillota</taxon>
        <taxon>Bacilli</taxon>
        <taxon>Lactobacillales</taxon>
        <taxon>Lactobacillaceae</taxon>
        <taxon>Paucilactobacillus</taxon>
    </lineage>
</organism>
<dbReference type="GO" id="GO:0008206">
    <property type="term" value="P:bile acid metabolic process"/>
    <property type="evidence" value="ECO:0007669"/>
    <property type="project" value="UniProtKB-ARBA"/>
</dbReference>
<evidence type="ECO:0000256" key="2">
    <source>
        <dbReference type="ARBA" id="ARBA00023002"/>
    </source>
</evidence>
<dbReference type="Gene3D" id="3.40.50.720">
    <property type="entry name" value="NAD(P)-binding Rossmann-like Domain"/>
    <property type="match status" value="1"/>
</dbReference>
<name>A0A5P1X2F7_9LACO</name>
<evidence type="ECO:0000313" key="3">
    <source>
        <dbReference type="EMBL" id="QER66518.1"/>
    </source>
</evidence>
<dbReference type="EC" id="1.1.1.47" evidence="3"/>
<protein>
    <submittedName>
        <fullName evidence="3">Glucose 1-dehydrogenase</fullName>
        <ecNumber evidence="3">1.1.1.47</ecNumber>
    </submittedName>
</protein>
<dbReference type="FunFam" id="3.40.50.720:FF:000084">
    <property type="entry name" value="Short-chain dehydrogenase reductase"/>
    <property type="match status" value="1"/>
</dbReference>
<dbReference type="CDD" id="cd05233">
    <property type="entry name" value="SDR_c"/>
    <property type="match status" value="1"/>
</dbReference>
<dbReference type="PANTHER" id="PTHR24321:SF8">
    <property type="entry name" value="ESTRADIOL 17-BETA-DEHYDROGENASE 8-RELATED"/>
    <property type="match status" value="1"/>
</dbReference>
<reference evidence="3 4" key="1">
    <citation type="submission" date="2019-09" db="EMBL/GenBank/DDBJ databases">
        <title>Complete Genome Sequence of Lactobacillus nenjiangensis SH-Y15, isolated from sauerkraut.</title>
        <authorList>
            <person name="Yang H."/>
        </authorList>
    </citation>
    <scope>NUCLEOTIDE SEQUENCE [LARGE SCALE GENOMIC DNA]</scope>
    <source>
        <strain evidence="3 4">SH-Y15</strain>
    </source>
</reference>
<dbReference type="PANTHER" id="PTHR24321">
    <property type="entry name" value="DEHYDROGENASES, SHORT CHAIN"/>
    <property type="match status" value="1"/>
</dbReference>
<dbReference type="KEGG" id="lnn:F0161_00640"/>
<dbReference type="AlphaFoldDB" id="A0A5P1X2F7"/>
<dbReference type="Pfam" id="PF13561">
    <property type="entry name" value="adh_short_C2"/>
    <property type="match status" value="1"/>
</dbReference>
<gene>
    <name evidence="3" type="ORF">F0161_00640</name>
</gene>
<dbReference type="Proteomes" id="UP000325295">
    <property type="component" value="Chromosome"/>
</dbReference>
<evidence type="ECO:0000256" key="1">
    <source>
        <dbReference type="ARBA" id="ARBA00006484"/>
    </source>
</evidence>
<sequence>MSGKLEGRVAIITGSGSGMGKAIASLYASEGAIVMIADFNEAAINETVKEITDAGGKASGFVADMSKENDIIDLVQATVERYDHVNILVNNAGILDNFRTVTNTSTNDWNRVLAVNLNGPYMASREAINVMLDQPDGGVIINTASVGGLFGVRGGAAYTASKHGIIGLTQNIAGTYGIYNNIRANAIAPGGVETNLTNTIKDPDELGMKAISALGPSPMGKPEEIAKVALFLASDDSSFVNGAVVTVDGGLTAS</sequence>
<evidence type="ECO:0000313" key="4">
    <source>
        <dbReference type="Proteomes" id="UP000325295"/>
    </source>
</evidence>
<dbReference type="RefSeq" id="WP_150203132.1">
    <property type="nucleotide sequence ID" value="NZ_CP043939.1"/>
</dbReference>
<dbReference type="PRINTS" id="PR00081">
    <property type="entry name" value="GDHRDH"/>
</dbReference>
<dbReference type="SUPFAM" id="SSF51735">
    <property type="entry name" value="NAD(P)-binding Rossmann-fold domains"/>
    <property type="match status" value="1"/>
</dbReference>
<accession>A0A5P1X2F7</accession>
<dbReference type="NCBIfam" id="NF005559">
    <property type="entry name" value="PRK07231.1"/>
    <property type="match status" value="1"/>
</dbReference>
<dbReference type="EMBL" id="CP043939">
    <property type="protein sequence ID" value="QER66518.1"/>
    <property type="molecule type" value="Genomic_DNA"/>
</dbReference>
<comment type="similarity">
    <text evidence="1">Belongs to the short-chain dehydrogenases/reductases (SDR) family.</text>
</comment>
<dbReference type="PRINTS" id="PR00080">
    <property type="entry name" value="SDRFAMILY"/>
</dbReference>
<proteinExistence type="inferred from homology"/>
<dbReference type="GO" id="GO:0047936">
    <property type="term" value="F:glucose 1-dehydrogenase [NAD(P)+] activity"/>
    <property type="evidence" value="ECO:0007669"/>
    <property type="project" value="UniProtKB-EC"/>
</dbReference>
<dbReference type="InterPro" id="IPR036291">
    <property type="entry name" value="NAD(P)-bd_dom_sf"/>
</dbReference>
<dbReference type="OrthoDB" id="9803333at2"/>